<dbReference type="Proteomes" id="UP000009081">
    <property type="component" value="Plasmid megaplasmid"/>
</dbReference>
<reference evidence="2 3" key="1">
    <citation type="journal article" date="2009" name="PLoS ONE">
        <title>Methylobacterium genome sequences: a reference blueprint to investigate microbial metabolism of C1 compounds from natural and industrial sources.</title>
        <authorList>
            <person name="Vuilleumier S."/>
            <person name="Chistoserdova L."/>
            <person name="Lee M.-C."/>
            <person name="Bringel F."/>
            <person name="Lajus A."/>
            <person name="Zhou Y."/>
            <person name="Gourion B."/>
            <person name="Barbe V."/>
            <person name="Chang J."/>
            <person name="Cruveiller S."/>
            <person name="Dossat C."/>
            <person name="Gillett W."/>
            <person name="Gruffaz C."/>
            <person name="Haugen E."/>
            <person name="Hourcade E."/>
            <person name="Levy R."/>
            <person name="Mangenot S."/>
            <person name="Muller E."/>
            <person name="Nadalig T."/>
            <person name="Pagni M."/>
            <person name="Penny C."/>
            <person name="Peyraud R."/>
            <person name="Robinson D.G."/>
            <person name="Roche D."/>
            <person name="Rouy Z."/>
            <person name="Saenampechek C."/>
            <person name="Salvignol G."/>
            <person name="Vallenet D."/>
            <person name="Wu Z."/>
            <person name="Marx C.J."/>
            <person name="Vorholt J.A."/>
            <person name="Olson M.V."/>
            <person name="Kaul R."/>
            <person name="Weissenbach J."/>
            <person name="Medigue C."/>
            <person name="Lidstrom M.E."/>
        </authorList>
    </citation>
    <scope>NUCLEOTIDE SEQUENCE [LARGE SCALE GENOMIC DNA]</scope>
    <source>
        <strain evidence="3">ATCC 14718 / DSM 1338 / JCM 2805 / NCIMB 9133 / AM1</strain>
    </source>
</reference>
<evidence type="ECO:0000256" key="1">
    <source>
        <dbReference type="SAM" id="Phobius"/>
    </source>
</evidence>
<dbReference type="HOGENOM" id="CLU_2917325_0_0_5"/>
<proteinExistence type="predicted"/>
<accession>C5B4C1</accession>
<protein>
    <submittedName>
        <fullName evidence="2">Uncharacterized protein</fullName>
    </submittedName>
</protein>
<evidence type="ECO:0000313" key="3">
    <source>
        <dbReference type="Proteomes" id="UP000009081"/>
    </source>
</evidence>
<keyword evidence="3" id="KW-1185">Reference proteome</keyword>
<gene>
    <name evidence="2" type="ordered locus">MexAM1_META2p0451</name>
</gene>
<dbReference type="EMBL" id="CP001511">
    <property type="protein sequence ID" value="ACS43303.1"/>
    <property type="molecule type" value="Genomic_DNA"/>
</dbReference>
<keyword evidence="1" id="KW-0472">Membrane</keyword>
<keyword evidence="1" id="KW-0812">Transmembrane</keyword>
<dbReference type="KEGG" id="mea:Mex_2p0451"/>
<sequence length="61" mass="6448">MTPRPATAAVPPDWRIEAARLLPSILLASMGTAFEPLLAAAGAVPILVFGYCVVVGRFPKR</sequence>
<keyword evidence="1" id="KW-1133">Transmembrane helix</keyword>
<evidence type="ECO:0000313" key="2">
    <source>
        <dbReference type="EMBL" id="ACS43303.1"/>
    </source>
</evidence>
<keyword evidence="2" id="KW-0614">Plasmid</keyword>
<feature type="transmembrane region" description="Helical" evidence="1">
    <location>
        <begin position="37"/>
        <end position="58"/>
    </location>
</feature>
<name>C5B4C1_METEA</name>
<geneLocation type="plasmid" evidence="2 3">
    <name>megaplasmid</name>
</geneLocation>
<organism evidence="2 3">
    <name type="scientific">Methylorubrum extorquens (strain ATCC 14718 / DSM 1338 / JCM 2805 / NCIMB 9133 / AM1)</name>
    <name type="common">Methylobacterium extorquens</name>
    <dbReference type="NCBI Taxonomy" id="272630"/>
    <lineage>
        <taxon>Bacteria</taxon>
        <taxon>Pseudomonadati</taxon>
        <taxon>Pseudomonadota</taxon>
        <taxon>Alphaproteobacteria</taxon>
        <taxon>Hyphomicrobiales</taxon>
        <taxon>Methylobacteriaceae</taxon>
        <taxon>Methylorubrum</taxon>
    </lineage>
</organism>
<dbReference type="AlphaFoldDB" id="C5B4C1"/>